<keyword evidence="6" id="KW-0833">Ubl conjugation pathway</keyword>
<evidence type="ECO:0000256" key="3">
    <source>
        <dbReference type="ARBA" id="ARBA00022692"/>
    </source>
</evidence>
<dbReference type="EMBL" id="BLBS01000044">
    <property type="protein sequence ID" value="GET90991.1"/>
    <property type="molecule type" value="Genomic_DNA"/>
</dbReference>
<feature type="transmembrane region" description="Helical" evidence="11">
    <location>
        <begin position="482"/>
        <end position="503"/>
    </location>
</feature>
<dbReference type="Pfam" id="PF12906">
    <property type="entry name" value="RINGv"/>
    <property type="match status" value="1"/>
</dbReference>
<feature type="transmembrane region" description="Helical" evidence="11">
    <location>
        <begin position="97"/>
        <end position="117"/>
    </location>
</feature>
<gene>
    <name evidence="13" type="ORF">LtaPh_3100300</name>
</gene>
<evidence type="ECO:0000256" key="4">
    <source>
        <dbReference type="ARBA" id="ARBA00022723"/>
    </source>
</evidence>
<evidence type="ECO:0000256" key="2">
    <source>
        <dbReference type="ARBA" id="ARBA00022679"/>
    </source>
</evidence>
<dbReference type="VEuPathDB" id="TriTrypDB:LtaPh_3100300"/>
<protein>
    <recommendedName>
        <fullName evidence="12">RING-CH-type domain-containing protein</fullName>
    </recommendedName>
</protein>
<evidence type="ECO:0000256" key="6">
    <source>
        <dbReference type="ARBA" id="ARBA00022786"/>
    </source>
</evidence>
<dbReference type="Proteomes" id="UP000419144">
    <property type="component" value="Unassembled WGS sequence"/>
</dbReference>
<evidence type="ECO:0000256" key="1">
    <source>
        <dbReference type="ARBA" id="ARBA00004141"/>
    </source>
</evidence>
<feature type="transmembrane region" description="Helical" evidence="11">
    <location>
        <begin position="510"/>
        <end position="527"/>
    </location>
</feature>
<evidence type="ECO:0000256" key="5">
    <source>
        <dbReference type="ARBA" id="ARBA00022771"/>
    </source>
</evidence>
<sequence>MEQDRTPVCRICQSDDAPIIRPCRCEGTMAYAHPYCLAEWIASRGELSCEVCDTAYALQVAIEEVPPLTSSRGLQLAAKLLVTRPFLRLCRWLSTPLQAFVSCLVVVLLSTTMWYNCLTHVVLHHRAPTEFPIFVELFYVFGALLFIVPVALLWAFEQFRVWVFLHEDSVVGLPPETPIQPSVATTHDDAVTSSLNEAFTRSSEGSQSATQGRYLTTTEVQMSKDATLQLLQAKVRASRGPAQRPSSWRFGPARYAVKVMVVHMMGASALVLGHATLSTLKLLCHGAAMLCRPLLSPAYASLHPPMAAAVTSAVVPPYVYWVIAAVVGLMEWPPILRAAVRCRRIVAGPLSRSLFLCSVFTHSIASILALFLAWAVAIPVVVYACLLPFYAEADVAVLMERHHAWQLLRTEHLLPFHCEGATAHSVFTVRPLLQPINVARALFTVLPDVWGGRCPPLFDTATCGAAVSLPSAHASTVPLAEFMWYSAAVLIRLSTFSTWLTLIGSMQTTLLWLLTGTFALLSSYTVFAQDLVENEFFFAFLRLHGGVFWRTLFEVPLLVALYAVTVGFGAFATLHHLFPEAFPKSLSYLPLYSPEKQDMHFHFLYCWLGILQRLHTSVRGWLWSCFLYPNEAAPEMQQRGGQVVERAAYLVCLVCANIAIGAAMEWGSWSMWFPFFGFAVSMMRVLYHGGNLNAVFPQLRHNVENWKMQTVMLCFYGAAVDFTRVDTCMCRRLVRVKSSRLVLELRQRARERNDTLLLLLLSTLADFHSDSVVVCSRDTLGRLTAETAACLATLPRLSVLVLVAVAAPLVVCSQWHLNYVDRLAKDYVALPFWFCLLLRWATGLLAVAGWVLAESVLLRTSLFHRCLEYAPQLMQGSLSLEVVHAVLLPSVIHGGLVRFAMGVFTCLSDGSLLPTYGQMSVLGALLLLGLTQRLTKLANTYWRRRSRVQIHQLLTQVLHGQVAPSAPPEATDEASRPVLRNEDHGEALPSQGHQMQQELQPPPVHHVAAARPPRTARLRASFARWVASQTARDVVLVTYPRSPAPPSPLSGS</sequence>
<evidence type="ECO:0000256" key="9">
    <source>
        <dbReference type="ARBA" id="ARBA00023136"/>
    </source>
</evidence>
<evidence type="ECO:0000313" key="14">
    <source>
        <dbReference type="Proteomes" id="UP000419144"/>
    </source>
</evidence>
<keyword evidence="7" id="KW-0862">Zinc</keyword>
<dbReference type="OrthoDB" id="273089at2759"/>
<keyword evidence="3 11" id="KW-0812">Transmembrane</keyword>
<evidence type="ECO:0000256" key="11">
    <source>
        <dbReference type="SAM" id="Phobius"/>
    </source>
</evidence>
<evidence type="ECO:0000259" key="12">
    <source>
        <dbReference type="PROSITE" id="PS51292"/>
    </source>
</evidence>
<accession>A0A640KP21</accession>
<dbReference type="PANTHER" id="PTHR46065:SF3">
    <property type="entry name" value="FI20425P1"/>
    <property type="match status" value="1"/>
</dbReference>
<keyword evidence="9 11" id="KW-0472">Membrane</keyword>
<dbReference type="Gene3D" id="3.30.40.10">
    <property type="entry name" value="Zinc/RING finger domain, C3HC4 (zinc finger)"/>
    <property type="match status" value="1"/>
</dbReference>
<feature type="transmembrane region" description="Helical" evidence="11">
    <location>
        <begin position="878"/>
        <end position="896"/>
    </location>
</feature>
<feature type="transmembrane region" description="Helical" evidence="11">
    <location>
        <begin position="255"/>
        <end position="273"/>
    </location>
</feature>
<comment type="subcellular location">
    <subcellularLocation>
        <location evidence="1">Membrane</location>
        <topology evidence="1">Multi-pass membrane protein</topology>
    </subcellularLocation>
</comment>
<dbReference type="GO" id="GO:0016020">
    <property type="term" value="C:membrane"/>
    <property type="evidence" value="ECO:0007669"/>
    <property type="project" value="UniProtKB-SubCell"/>
</dbReference>
<name>A0A640KP21_LEITA</name>
<keyword evidence="4" id="KW-0479">Metal-binding</keyword>
<feature type="domain" description="RING-CH-type" evidence="12">
    <location>
        <begin position="1"/>
        <end position="59"/>
    </location>
</feature>
<proteinExistence type="predicted"/>
<keyword evidence="2" id="KW-0808">Transferase</keyword>
<dbReference type="SUPFAM" id="SSF57850">
    <property type="entry name" value="RING/U-box"/>
    <property type="match status" value="1"/>
</dbReference>
<dbReference type="PROSITE" id="PS51292">
    <property type="entry name" value="ZF_RING_CH"/>
    <property type="match status" value="1"/>
</dbReference>
<reference evidence="13" key="1">
    <citation type="submission" date="2019-11" db="EMBL/GenBank/DDBJ databases">
        <title>Leishmania tarentolae CDS.</title>
        <authorList>
            <person name="Goto Y."/>
            <person name="Yamagishi J."/>
        </authorList>
    </citation>
    <scope>NUCLEOTIDE SEQUENCE [LARGE SCALE GENOMIC DNA]</scope>
    <source>
        <strain evidence="13">Parrot Tar II</strain>
    </source>
</reference>
<feature type="transmembrane region" description="Helical" evidence="11">
    <location>
        <begin position="797"/>
        <end position="817"/>
    </location>
</feature>
<evidence type="ECO:0000256" key="8">
    <source>
        <dbReference type="ARBA" id="ARBA00022989"/>
    </source>
</evidence>
<keyword evidence="14" id="KW-1185">Reference proteome</keyword>
<feature type="transmembrane region" description="Helical" evidence="11">
    <location>
        <begin position="137"/>
        <end position="156"/>
    </location>
</feature>
<feature type="transmembrane region" description="Helical" evidence="11">
    <location>
        <begin position="547"/>
        <end position="574"/>
    </location>
</feature>
<dbReference type="InterPro" id="IPR011016">
    <property type="entry name" value="Znf_RING-CH"/>
</dbReference>
<dbReference type="SMART" id="SM00744">
    <property type="entry name" value="RINGv"/>
    <property type="match status" value="1"/>
</dbReference>
<comment type="caution">
    <text evidence="13">The sequence shown here is derived from an EMBL/GenBank/DDBJ whole genome shotgun (WGS) entry which is preliminary data.</text>
</comment>
<feature type="region of interest" description="Disordered" evidence="10">
    <location>
        <begin position="983"/>
        <end position="1013"/>
    </location>
</feature>
<dbReference type="AlphaFoldDB" id="A0A640KP21"/>
<feature type="transmembrane region" description="Helical" evidence="11">
    <location>
        <begin position="916"/>
        <end position="935"/>
    </location>
</feature>
<dbReference type="InterPro" id="IPR013083">
    <property type="entry name" value="Znf_RING/FYVE/PHD"/>
</dbReference>
<keyword evidence="5" id="KW-0863">Zinc-finger</keyword>
<dbReference type="CDD" id="cd16495">
    <property type="entry name" value="RING_CH-C4HC3_MARCH"/>
    <property type="match status" value="1"/>
</dbReference>
<evidence type="ECO:0000256" key="7">
    <source>
        <dbReference type="ARBA" id="ARBA00022833"/>
    </source>
</evidence>
<feature type="transmembrane region" description="Helical" evidence="11">
    <location>
        <begin position="647"/>
        <end position="664"/>
    </location>
</feature>
<organism evidence="13 14">
    <name type="scientific">Leishmania tarentolae</name>
    <name type="common">Sauroleishmania tarentolae</name>
    <dbReference type="NCBI Taxonomy" id="5689"/>
    <lineage>
        <taxon>Eukaryota</taxon>
        <taxon>Discoba</taxon>
        <taxon>Euglenozoa</taxon>
        <taxon>Kinetoplastea</taxon>
        <taxon>Metakinetoplastina</taxon>
        <taxon>Trypanosomatida</taxon>
        <taxon>Trypanosomatidae</taxon>
        <taxon>Leishmaniinae</taxon>
        <taxon>Leishmania</taxon>
        <taxon>lizard Leishmania</taxon>
    </lineage>
</organism>
<feature type="transmembrane region" description="Helical" evidence="11">
    <location>
        <begin position="837"/>
        <end position="858"/>
    </location>
</feature>
<feature type="transmembrane region" description="Helical" evidence="11">
    <location>
        <begin position="670"/>
        <end position="687"/>
    </location>
</feature>
<keyword evidence="8 11" id="KW-1133">Transmembrane helix</keyword>
<evidence type="ECO:0000313" key="13">
    <source>
        <dbReference type="EMBL" id="GET90991.1"/>
    </source>
</evidence>
<dbReference type="GO" id="GO:0008270">
    <property type="term" value="F:zinc ion binding"/>
    <property type="evidence" value="ECO:0007669"/>
    <property type="project" value="UniProtKB-KW"/>
</dbReference>
<dbReference type="GO" id="GO:0016740">
    <property type="term" value="F:transferase activity"/>
    <property type="evidence" value="ECO:0007669"/>
    <property type="project" value="UniProtKB-KW"/>
</dbReference>
<dbReference type="PANTHER" id="PTHR46065">
    <property type="entry name" value="E3 UBIQUITIN-PROTEIN LIGASE MARCH 2/3 FAMILY MEMBER"/>
    <property type="match status" value="1"/>
</dbReference>
<feature type="transmembrane region" description="Helical" evidence="11">
    <location>
        <begin position="318"/>
        <end position="340"/>
    </location>
</feature>
<evidence type="ECO:0000256" key="10">
    <source>
        <dbReference type="SAM" id="MobiDB-lite"/>
    </source>
</evidence>
<feature type="transmembrane region" description="Helical" evidence="11">
    <location>
        <begin position="360"/>
        <end position="391"/>
    </location>
</feature>